<accession>A0A3N4HY96</accession>
<dbReference type="STRING" id="1160509.A0A3N4HY96"/>
<evidence type="ECO:0000256" key="1">
    <source>
        <dbReference type="SAM" id="MobiDB-lite"/>
    </source>
</evidence>
<feature type="region of interest" description="Disordered" evidence="1">
    <location>
        <begin position="164"/>
        <end position="184"/>
    </location>
</feature>
<dbReference type="GO" id="GO:0003676">
    <property type="term" value="F:nucleic acid binding"/>
    <property type="evidence" value="ECO:0007669"/>
    <property type="project" value="InterPro"/>
</dbReference>
<protein>
    <recommendedName>
        <fullName evidence="4">CCHC-type domain-containing protein</fullName>
    </recommendedName>
</protein>
<organism evidence="2 3">
    <name type="scientific">Ascobolus immersus RN42</name>
    <dbReference type="NCBI Taxonomy" id="1160509"/>
    <lineage>
        <taxon>Eukaryota</taxon>
        <taxon>Fungi</taxon>
        <taxon>Dikarya</taxon>
        <taxon>Ascomycota</taxon>
        <taxon>Pezizomycotina</taxon>
        <taxon>Pezizomycetes</taxon>
        <taxon>Pezizales</taxon>
        <taxon>Ascobolaceae</taxon>
        <taxon>Ascobolus</taxon>
    </lineage>
</organism>
<dbReference type="InterPro" id="IPR036875">
    <property type="entry name" value="Znf_CCHC_sf"/>
</dbReference>
<name>A0A3N4HY96_ASCIM</name>
<dbReference type="OrthoDB" id="3863715at2759"/>
<proteinExistence type="predicted"/>
<reference evidence="2 3" key="1">
    <citation type="journal article" date="2018" name="Nat. Ecol. Evol.">
        <title>Pezizomycetes genomes reveal the molecular basis of ectomycorrhizal truffle lifestyle.</title>
        <authorList>
            <person name="Murat C."/>
            <person name="Payen T."/>
            <person name="Noel B."/>
            <person name="Kuo A."/>
            <person name="Morin E."/>
            <person name="Chen J."/>
            <person name="Kohler A."/>
            <person name="Krizsan K."/>
            <person name="Balestrini R."/>
            <person name="Da Silva C."/>
            <person name="Montanini B."/>
            <person name="Hainaut M."/>
            <person name="Levati E."/>
            <person name="Barry K.W."/>
            <person name="Belfiori B."/>
            <person name="Cichocki N."/>
            <person name="Clum A."/>
            <person name="Dockter R.B."/>
            <person name="Fauchery L."/>
            <person name="Guy J."/>
            <person name="Iotti M."/>
            <person name="Le Tacon F."/>
            <person name="Lindquist E.A."/>
            <person name="Lipzen A."/>
            <person name="Malagnac F."/>
            <person name="Mello A."/>
            <person name="Molinier V."/>
            <person name="Miyauchi S."/>
            <person name="Poulain J."/>
            <person name="Riccioni C."/>
            <person name="Rubini A."/>
            <person name="Sitrit Y."/>
            <person name="Splivallo R."/>
            <person name="Traeger S."/>
            <person name="Wang M."/>
            <person name="Zifcakova L."/>
            <person name="Wipf D."/>
            <person name="Zambonelli A."/>
            <person name="Paolocci F."/>
            <person name="Nowrousian M."/>
            <person name="Ottonello S."/>
            <person name="Baldrian P."/>
            <person name="Spatafora J.W."/>
            <person name="Henrissat B."/>
            <person name="Nagy L.G."/>
            <person name="Aury J.M."/>
            <person name="Wincker P."/>
            <person name="Grigoriev I.V."/>
            <person name="Bonfante P."/>
            <person name="Martin F.M."/>
        </authorList>
    </citation>
    <scope>NUCLEOTIDE SEQUENCE [LARGE SCALE GENOMIC DNA]</scope>
    <source>
        <strain evidence="2 3">RN42</strain>
    </source>
</reference>
<evidence type="ECO:0000313" key="2">
    <source>
        <dbReference type="EMBL" id="RPA78157.1"/>
    </source>
</evidence>
<dbReference type="EMBL" id="ML119715">
    <property type="protein sequence ID" value="RPA78157.1"/>
    <property type="molecule type" value="Genomic_DNA"/>
</dbReference>
<feature type="region of interest" description="Disordered" evidence="1">
    <location>
        <begin position="345"/>
        <end position="366"/>
    </location>
</feature>
<keyword evidence="3" id="KW-1185">Reference proteome</keyword>
<evidence type="ECO:0008006" key="4">
    <source>
        <dbReference type="Google" id="ProtNLM"/>
    </source>
</evidence>
<dbReference type="Proteomes" id="UP000275078">
    <property type="component" value="Unassembled WGS sequence"/>
</dbReference>
<dbReference type="Gene3D" id="2.40.70.10">
    <property type="entry name" value="Acid Proteases"/>
    <property type="match status" value="1"/>
</dbReference>
<evidence type="ECO:0000313" key="3">
    <source>
        <dbReference type="Proteomes" id="UP000275078"/>
    </source>
</evidence>
<feature type="region of interest" description="Disordered" evidence="1">
    <location>
        <begin position="259"/>
        <end position="278"/>
    </location>
</feature>
<dbReference type="SUPFAM" id="SSF57756">
    <property type="entry name" value="Retrovirus zinc finger-like domains"/>
    <property type="match status" value="1"/>
</dbReference>
<dbReference type="GO" id="GO:0008270">
    <property type="term" value="F:zinc ion binding"/>
    <property type="evidence" value="ECO:0007669"/>
    <property type="project" value="InterPro"/>
</dbReference>
<dbReference type="InterPro" id="IPR021109">
    <property type="entry name" value="Peptidase_aspartic_dom_sf"/>
</dbReference>
<gene>
    <name evidence="2" type="ORF">BJ508DRAFT_329537</name>
</gene>
<dbReference type="AlphaFoldDB" id="A0A3N4HY96"/>
<sequence length="762" mass="84732">MSMRAYILQLEDLSDALGEGFEDDPKENASLSKLQERLMKSWLAGMSDERDAHTMKLSAKQEKADSPELLAKAARAMFLQDKERVWAPASSPLTPEIPVMAVYQQPAAQSAPPQGPQDLMEMMRQLSASVQSLQLAQLNSNARPTYMRPNHQRAQSEQVNYAPTGQYQGSSYLQPGSQQNASDGSNSMMCFNCRTDGHKAAMCPLYNPRRDGPQPKPNQQIPAHLVHLHQPQYSVQNSSYSSAGLSSQYPPLPPGIQYASQSRRDQSAPPTVRMPQPAHDVLMDPAQPRITPVNDDKFPPIHVERLSMIEGSKVFDSNVVDLVLGVNTLSSSSIAEALMADNKRARVEDEEEDARSPRLPSTKVQSQYPEITEDHYQNLMKDPAFRKLWLEEVTAKIREEALKDQAERLARKPRSKSIPRIKALGPLSEEETTRFNVLRLLHSISFAVAHPGMEEAIFSFADLLDVSPRLRQQFKDAMKSLNPKKRGRKAPAEQVHEDVDALVTFLGEMVEEASEFMAATEATQDSWMADEPSPSVTGLFYTYGMVMVSSEKRWVSLGAMLLDCGALLCLVPRKVVEACGALRDLLPVSNMGYRTAANTVHEIKYKWRTYIKIGRMQAKVTLFVTETDAPYGILLSRRFMQQGKIRADYEKDIYTMGDAQGRRAKVPRHDPTLSRPVSSGDIPTLVTIEQDDTSPAAIMGPPSLDPDVALLSKDQANVLLAAAARSLLVKSSRSASIFSEPRDHVEVNHVYPMTSGKAQFQV</sequence>